<reference evidence="1 2" key="1">
    <citation type="submission" date="2017-08" db="EMBL/GenBank/DDBJ databases">
        <title>Complete genome sequence of Mucilaginibacter sp. strain BJC16-A31.</title>
        <authorList>
            <consortium name="Henan University of Science and Technology"/>
            <person name="You X."/>
        </authorList>
    </citation>
    <scope>NUCLEOTIDE SEQUENCE [LARGE SCALE GENOMIC DNA]</scope>
    <source>
        <strain evidence="1 2">BJC16-A31</strain>
    </source>
</reference>
<sequence length="61" mass="6918">MADAINTISNSVREVFLNKSLIRDTGGLGISLKFVKFNYPKVFTAGLAAKDKWLKRYTFYV</sequence>
<gene>
    <name evidence="1" type="ORF">MuYL_1567</name>
</gene>
<keyword evidence="2" id="KW-1185">Reference proteome</keyword>
<accession>A0A223NU98</accession>
<proteinExistence type="predicted"/>
<dbReference type="EMBL" id="CP022743">
    <property type="protein sequence ID" value="ASU33465.1"/>
    <property type="molecule type" value="Genomic_DNA"/>
</dbReference>
<dbReference type="AlphaFoldDB" id="A0A223NU98"/>
<organism evidence="1 2">
    <name type="scientific">Mucilaginibacter xinganensis</name>
    <dbReference type="NCBI Taxonomy" id="1234841"/>
    <lineage>
        <taxon>Bacteria</taxon>
        <taxon>Pseudomonadati</taxon>
        <taxon>Bacteroidota</taxon>
        <taxon>Sphingobacteriia</taxon>
        <taxon>Sphingobacteriales</taxon>
        <taxon>Sphingobacteriaceae</taxon>
        <taxon>Mucilaginibacter</taxon>
    </lineage>
</organism>
<name>A0A223NU98_9SPHI</name>
<dbReference type="Proteomes" id="UP000215002">
    <property type="component" value="Chromosome"/>
</dbReference>
<dbReference type="KEGG" id="muc:MuYL_1567"/>
<evidence type="ECO:0000313" key="2">
    <source>
        <dbReference type="Proteomes" id="UP000215002"/>
    </source>
</evidence>
<protein>
    <submittedName>
        <fullName evidence="1">Uncharacterized protein</fullName>
    </submittedName>
</protein>
<evidence type="ECO:0000313" key="1">
    <source>
        <dbReference type="EMBL" id="ASU33465.1"/>
    </source>
</evidence>